<dbReference type="EMBL" id="KR997933">
    <property type="protein sequence ID" value="AKU45341.1"/>
    <property type="molecule type" value="Genomic_DNA"/>
</dbReference>
<reference evidence="2 3" key="1">
    <citation type="journal article" date="2016" name="BMC Microbiol.">
        <title>Characterization of mycobacteria and mycobacteriophages isolated from compost at the Sao Paulo Zoo Park Foundation in Brazil and creation of the new mycobacteriophage Cluster U.</title>
        <authorList>
            <person name="Lima-Junior J.D."/>
            <person name="Viana-Niero C."/>
            <person name="Conde Oliveira D.V."/>
            <person name="Machado G.E."/>
            <person name="Rabello M.C."/>
            <person name="Martins-Junior J."/>
            <person name="Martins L.F."/>
            <person name="Digiampietri L.A."/>
            <person name="da Silva A.M."/>
            <person name="Setubal J.C."/>
            <person name="Russell D.A."/>
            <person name="Jacobs-Sera D."/>
            <person name="Pope W.H."/>
            <person name="Hatfull G.F."/>
            <person name="Leao S.C."/>
        </authorList>
    </citation>
    <scope>NUCLEOTIDE SEQUENCE [LARGE SCALE GENOMIC DNA]</scope>
</reference>
<feature type="region of interest" description="Disordered" evidence="1">
    <location>
        <begin position="84"/>
        <end position="106"/>
    </location>
</feature>
<protein>
    <submittedName>
        <fullName evidence="2">Uncharacterized protein</fullName>
    </submittedName>
</protein>
<evidence type="ECO:0000313" key="3">
    <source>
        <dbReference type="Proteomes" id="UP000222075"/>
    </source>
</evidence>
<sequence length="106" mass="11977">MFLETVNEETGEIVKEGDAVIDFRGEVYTFVQATRPRIPGKTGKVVVRACDAVQFAYGTQWNRNDENPTREYYDKVFGLSVREVDDGEPMPESIPAPSAEPFMRLT</sequence>
<gene>
    <name evidence="2" type="ORF">MADRUGA_51</name>
</gene>
<accession>A0A0K1LRY6</accession>
<dbReference type="Proteomes" id="UP000222075">
    <property type="component" value="Segment"/>
</dbReference>
<evidence type="ECO:0000313" key="2">
    <source>
        <dbReference type="EMBL" id="AKU45341.1"/>
    </source>
</evidence>
<evidence type="ECO:0000256" key="1">
    <source>
        <dbReference type="SAM" id="MobiDB-lite"/>
    </source>
</evidence>
<organism evidence="2 3">
    <name type="scientific">Mycobacterium phage Madruga</name>
    <dbReference type="NCBI Taxonomy" id="1675552"/>
    <lineage>
        <taxon>Viruses</taxon>
        <taxon>Duplodnaviria</taxon>
        <taxon>Heunggongvirae</taxon>
        <taxon>Uroviricota</taxon>
        <taxon>Caudoviricetes</taxon>
        <taxon>Patiencevirus</taxon>
        <taxon>Patiencevirus patience</taxon>
    </lineage>
</organism>
<name>A0A0K1LRY6_9CAUD</name>
<proteinExistence type="predicted"/>